<feature type="DNA-binding region" description="Homeobox" evidence="5">
    <location>
        <begin position="124"/>
        <end position="183"/>
    </location>
</feature>
<dbReference type="RefSeq" id="XP_031555660.1">
    <property type="nucleotide sequence ID" value="XM_031699800.1"/>
</dbReference>
<dbReference type="Proteomes" id="UP000515163">
    <property type="component" value="Unplaced"/>
</dbReference>
<gene>
    <name evidence="10" type="primary">LOC116292169</name>
</gene>
<reference evidence="10" key="1">
    <citation type="submission" date="2025-08" db="UniProtKB">
        <authorList>
            <consortium name="RefSeq"/>
        </authorList>
    </citation>
    <scope>IDENTIFICATION</scope>
    <source>
        <tissue evidence="10">Tentacle</tissue>
    </source>
</reference>
<evidence type="ECO:0000256" key="5">
    <source>
        <dbReference type="PROSITE-ProRule" id="PRU00108"/>
    </source>
</evidence>
<dbReference type="PRINTS" id="PR00024">
    <property type="entry name" value="HOMEOBOX"/>
</dbReference>
<feature type="compositionally biased region" description="Polar residues" evidence="7">
    <location>
        <begin position="188"/>
        <end position="199"/>
    </location>
</feature>
<evidence type="ECO:0000256" key="6">
    <source>
        <dbReference type="RuleBase" id="RU000682"/>
    </source>
</evidence>
<accession>A0A6P8HSK4</accession>
<dbReference type="GO" id="GO:0005634">
    <property type="term" value="C:nucleus"/>
    <property type="evidence" value="ECO:0007669"/>
    <property type="project" value="UniProtKB-SubCell"/>
</dbReference>
<feature type="compositionally biased region" description="Basic and acidic residues" evidence="7">
    <location>
        <begin position="69"/>
        <end position="81"/>
    </location>
</feature>
<feature type="compositionally biased region" description="Acidic residues" evidence="7">
    <location>
        <begin position="228"/>
        <end position="237"/>
    </location>
</feature>
<dbReference type="PROSITE" id="PS00027">
    <property type="entry name" value="HOMEOBOX_1"/>
    <property type="match status" value="1"/>
</dbReference>
<evidence type="ECO:0000259" key="8">
    <source>
        <dbReference type="PROSITE" id="PS50071"/>
    </source>
</evidence>
<dbReference type="InterPro" id="IPR050394">
    <property type="entry name" value="Homeobox_NK-like"/>
</dbReference>
<feature type="domain" description="Homeobox" evidence="8">
    <location>
        <begin position="122"/>
        <end position="182"/>
    </location>
</feature>
<dbReference type="PROSITE" id="PS50071">
    <property type="entry name" value="HOMEOBOX_2"/>
    <property type="match status" value="1"/>
</dbReference>
<evidence type="ECO:0000313" key="10">
    <source>
        <dbReference type="RefSeq" id="XP_031555660.1"/>
    </source>
</evidence>
<evidence type="ECO:0000313" key="9">
    <source>
        <dbReference type="Proteomes" id="UP000515163"/>
    </source>
</evidence>
<dbReference type="KEGG" id="aten:116292169"/>
<keyword evidence="2 5" id="KW-0238">DNA-binding</keyword>
<dbReference type="GO" id="GO:0030154">
    <property type="term" value="P:cell differentiation"/>
    <property type="evidence" value="ECO:0007669"/>
    <property type="project" value="TreeGrafter"/>
</dbReference>
<sequence length="237" mass="26659">MRGLVRMASLGTWHAHIYDTPPKQPTPYFVATILGLDATHMPVFTTRSSKSKTALAESNGLDSNLPNNETKETTSRVKKSEAQSQLSDSDKDTSIKTQGSHSKNQKRVVKGKIDKDNSKTSKKKKKARTTFTGRQIFELEKQFDAKKYLTANERSDMAALLNVTETQVKIWFQNRRTKWKKQEKLVENDSNVSTGNNIELSHESMDESGSDSRANSPDGQNPSNEKNMEEEEDVSSE</sequence>
<keyword evidence="9" id="KW-1185">Reference proteome</keyword>
<dbReference type="GeneID" id="116292169"/>
<evidence type="ECO:0000256" key="2">
    <source>
        <dbReference type="ARBA" id="ARBA00023125"/>
    </source>
</evidence>
<dbReference type="InParanoid" id="A0A6P8HSK4"/>
<dbReference type="AlphaFoldDB" id="A0A6P8HSK4"/>
<dbReference type="SUPFAM" id="SSF46689">
    <property type="entry name" value="Homeodomain-like"/>
    <property type="match status" value="1"/>
</dbReference>
<dbReference type="GO" id="GO:0000981">
    <property type="term" value="F:DNA-binding transcription factor activity, RNA polymerase II-specific"/>
    <property type="evidence" value="ECO:0007669"/>
    <property type="project" value="InterPro"/>
</dbReference>
<dbReference type="InterPro" id="IPR020479">
    <property type="entry name" value="HD_metazoa"/>
</dbReference>
<dbReference type="InterPro" id="IPR001356">
    <property type="entry name" value="HD"/>
</dbReference>
<proteinExistence type="predicted"/>
<keyword evidence="4 5" id="KW-0539">Nucleus</keyword>
<dbReference type="PANTHER" id="PTHR24340:SF70">
    <property type="entry name" value="NK7.1, ISOFORM A"/>
    <property type="match status" value="1"/>
</dbReference>
<dbReference type="Pfam" id="PF00046">
    <property type="entry name" value="Homeodomain"/>
    <property type="match status" value="1"/>
</dbReference>
<dbReference type="PANTHER" id="PTHR24340">
    <property type="entry name" value="HOMEOBOX PROTEIN NKX"/>
    <property type="match status" value="1"/>
</dbReference>
<feature type="compositionally biased region" description="Polar residues" evidence="7">
    <location>
        <begin position="211"/>
        <end position="225"/>
    </location>
</feature>
<feature type="region of interest" description="Disordered" evidence="7">
    <location>
        <begin position="186"/>
        <end position="237"/>
    </location>
</feature>
<protein>
    <submittedName>
        <fullName evidence="10">Homeobox protein HMX3-A-like</fullName>
    </submittedName>
</protein>
<keyword evidence="3 5" id="KW-0371">Homeobox</keyword>
<dbReference type="OrthoDB" id="6159439at2759"/>
<dbReference type="GO" id="GO:0000978">
    <property type="term" value="F:RNA polymerase II cis-regulatory region sequence-specific DNA binding"/>
    <property type="evidence" value="ECO:0007669"/>
    <property type="project" value="TreeGrafter"/>
</dbReference>
<dbReference type="InterPro" id="IPR017970">
    <property type="entry name" value="Homeobox_CS"/>
</dbReference>
<comment type="subcellular location">
    <subcellularLocation>
        <location evidence="1 5 6">Nucleus</location>
    </subcellularLocation>
</comment>
<feature type="region of interest" description="Disordered" evidence="7">
    <location>
        <begin position="49"/>
        <end position="128"/>
    </location>
</feature>
<dbReference type="SMART" id="SM00389">
    <property type="entry name" value="HOX"/>
    <property type="match status" value="1"/>
</dbReference>
<evidence type="ECO:0000256" key="4">
    <source>
        <dbReference type="ARBA" id="ARBA00023242"/>
    </source>
</evidence>
<evidence type="ECO:0000256" key="1">
    <source>
        <dbReference type="ARBA" id="ARBA00004123"/>
    </source>
</evidence>
<organism evidence="9 10">
    <name type="scientific">Actinia tenebrosa</name>
    <name type="common">Australian red waratah sea anemone</name>
    <dbReference type="NCBI Taxonomy" id="6105"/>
    <lineage>
        <taxon>Eukaryota</taxon>
        <taxon>Metazoa</taxon>
        <taxon>Cnidaria</taxon>
        <taxon>Anthozoa</taxon>
        <taxon>Hexacorallia</taxon>
        <taxon>Actiniaria</taxon>
        <taxon>Actiniidae</taxon>
        <taxon>Actinia</taxon>
    </lineage>
</organism>
<name>A0A6P8HSK4_ACTTE</name>
<evidence type="ECO:0000256" key="3">
    <source>
        <dbReference type="ARBA" id="ARBA00023155"/>
    </source>
</evidence>
<dbReference type="InterPro" id="IPR009057">
    <property type="entry name" value="Homeodomain-like_sf"/>
</dbReference>
<dbReference type="Gene3D" id="1.10.10.60">
    <property type="entry name" value="Homeodomain-like"/>
    <property type="match status" value="1"/>
</dbReference>
<evidence type="ECO:0000256" key="7">
    <source>
        <dbReference type="SAM" id="MobiDB-lite"/>
    </source>
</evidence>
<dbReference type="CDD" id="cd00086">
    <property type="entry name" value="homeodomain"/>
    <property type="match status" value="1"/>
</dbReference>